<name>A0AAU8NF79_9BACL</name>
<reference evidence="6" key="1">
    <citation type="submission" date="2024-05" db="EMBL/GenBank/DDBJ databases">
        <title>Draft genome assemblies of 36 bacteria isolated from hibernating arctic ground squirrels.</title>
        <authorList>
            <person name="McKee H."/>
            <person name="Mullen L."/>
            <person name="Drown D.M."/>
            <person name="Duddleston K.N."/>
        </authorList>
    </citation>
    <scope>NUCLEOTIDE SEQUENCE</scope>
    <source>
        <strain evidence="6">AN1007</strain>
    </source>
</reference>
<dbReference type="EMBL" id="CP159992">
    <property type="protein sequence ID" value="XCP96147.1"/>
    <property type="molecule type" value="Genomic_DNA"/>
</dbReference>
<proteinExistence type="inferred from homology"/>
<dbReference type="Gene3D" id="3.40.50.300">
    <property type="entry name" value="P-loop containing nucleotide triphosphate hydrolases"/>
    <property type="match status" value="1"/>
</dbReference>
<dbReference type="AlphaFoldDB" id="A0AAU8NF79"/>
<dbReference type="PANTHER" id="PTHR43335">
    <property type="entry name" value="ABC TRANSPORTER, ATP-BINDING PROTEIN"/>
    <property type="match status" value="1"/>
</dbReference>
<keyword evidence="4 6" id="KW-0067">ATP-binding</keyword>
<evidence type="ECO:0000259" key="5">
    <source>
        <dbReference type="PROSITE" id="PS50893"/>
    </source>
</evidence>
<dbReference type="InterPro" id="IPR027417">
    <property type="entry name" value="P-loop_NTPase"/>
</dbReference>
<evidence type="ECO:0000256" key="2">
    <source>
        <dbReference type="ARBA" id="ARBA00022448"/>
    </source>
</evidence>
<evidence type="ECO:0000256" key="4">
    <source>
        <dbReference type="ARBA" id="ARBA00022840"/>
    </source>
</evidence>
<feature type="domain" description="ABC transporter" evidence="5">
    <location>
        <begin position="5"/>
        <end position="232"/>
    </location>
</feature>
<protein>
    <submittedName>
        <fullName evidence="6">ABC transporter ATP-binding protein</fullName>
    </submittedName>
</protein>
<evidence type="ECO:0000256" key="1">
    <source>
        <dbReference type="ARBA" id="ARBA00005417"/>
    </source>
</evidence>
<sequence>MTTLIKTENLNKHYRNTLALNNVNLSINEGDIYGLIGKNGAGKSSLLRVLCGQSTQYSGRIELFGKNLKQGSEQWGDIGTLIEYPAFYPELTGRQNLEYYRIQKGIKEKNRIEKILNDLDLIKFADKKFKQYSLGNKQRLGIALALLNNPKILILDEPTNGLDPIGIKEIRRLLLEINKKSKTTILISSHILSELEHLVTKIGFIDNGKIIEEISVEDFRSTAKNSIIIKVLNYNKIFPILKDTFKNNEVTLLDNMDIKISGKHIDISSISQIILQADEKIQSIHERTDSLEEYFINLVGGMDNEKLS</sequence>
<evidence type="ECO:0000313" key="6">
    <source>
        <dbReference type="EMBL" id="XCP96147.1"/>
    </source>
</evidence>
<dbReference type="RefSeq" id="WP_342552185.1">
    <property type="nucleotide sequence ID" value="NZ_CP159992.1"/>
</dbReference>
<keyword evidence="3" id="KW-0547">Nucleotide-binding</keyword>
<accession>A0AAU8NF79</accession>
<dbReference type="InterPro" id="IPR003593">
    <property type="entry name" value="AAA+_ATPase"/>
</dbReference>
<dbReference type="PROSITE" id="PS50893">
    <property type="entry name" value="ABC_TRANSPORTER_2"/>
    <property type="match status" value="1"/>
</dbReference>
<dbReference type="PROSITE" id="PS00211">
    <property type="entry name" value="ABC_TRANSPORTER_1"/>
    <property type="match status" value="1"/>
</dbReference>
<keyword evidence="2" id="KW-0813">Transport</keyword>
<dbReference type="SMART" id="SM00382">
    <property type="entry name" value="AAA"/>
    <property type="match status" value="1"/>
</dbReference>
<dbReference type="InterPro" id="IPR003439">
    <property type="entry name" value="ABC_transporter-like_ATP-bd"/>
</dbReference>
<gene>
    <name evidence="6" type="ORF">ABXS70_05400</name>
</gene>
<comment type="similarity">
    <text evidence="1">Belongs to the ABC transporter superfamily.</text>
</comment>
<dbReference type="GO" id="GO:0005524">
    <property type="term" value="F:ATP binding"/>
    <property type="evidence" value="ECO:0007669"/>
    <property type="project" value="UniProtKB-KW"/>
</dbReference>
<dbReference type="GO" id="GO:0016887">
    <property type="term" value="F:ATP hydrolysis activity"/>
    <property type="evidence" value="ECO:0007669"/>
    <property type="project" value="InterPro"/>
</dbReference>
<organism evidence="6">
    <name type="scientific">Paenibacillus sp. AN1007</name>
    <dbReference type="NCBI Taxonomy" id="3151385"/>
    <lineage>
        <taxon>Bacteria</taxon>
        <taxon>Bacillati</taxon>
        <taxon>Bacillota</taxon>
        <taxon>Bacilli</taxon>
        <taxon>Bacillales</taxon>
        <taxon>Paenibacillaceae</taxon>
        <taxon>Paenibacillus</taxon>
    </lineage>
</organism>
<dbReference type="Pfam" id="PF00005">
    <property type="entry name" value="ABC_tran"/>
    <property type="match status" value="1"/>
</dbReference>
<dbReference type="InterPro" id="IPR017871">
    <property type="entry name" value="ABC_transporter-like_CS"/>
</dbReference>
<evidence type="ECO:0000256" key="3">
    <source>
        <dbReference type="ARBA" id="ARBA00022741"/>
    </source>
</evidence>
<dbReference type="PANTHER" id="PTHR43335:SF8">
    <property type="entry name" value="ABC TRANSPORTER, ATP-BINDING PROTEIN"/>
    <property type="match status" value="1"/>
</dbReference>
<dbReference type="SUPFAM" id="SSF52540">
    <property type="entry name" value="P-loop containing nucleoside triphosphate hydrolases"/>
    <property type="match status" value="1"/>
</dbReference>